<dbReference type="AlphaFoldDB" id="A0A9D3WEM8"/>
<accession>A0A9D3WEM8</accession>
<protein>
    <submittedName>
        <fullName evidence="1">Uncharacterized protein</fullName>
    </submittedName>
</protein>
<evidence type="ECO:0000313" key="2">
    <source>
        <dbReference type="Proteomes" id="UP000828251"/>
    </source>
</evidence>
<dbReference type="EMBL" id="JAIQCV010000002">
    <property type="protein sequence ID" value="KAH1122694.1"/>
    <property type="molecule type" value="Genomic_DNA"/>
</dbReference>
<organism evidence="1 2">
    <name type="scientific">Gossypium stocksii</name>
    <dbReference type="NCBI Taxonomy" id="47602"/>
    <lineage>
        <taxon>Eukaryota</taxon>
        <taxon>Viridiplantae</taxon>
        <taxon>Streptophyta</taxon>
        <taxon>Embryophyta</taxon>
        <taxon>Tracheophyta</taxon>
        <taxon>Spermatophyta</taxon>
        <taxon>Magnoliopsida</taxon>
        <taxon>eudicotyledons</taxon>
        <taxon>Gunneridae</taxon>
        <taxon>Pentapetalae</taxon>
        <taxon>rosids</taxon>
        <taxon>malvids</taxon>
        <taxon>Malvales</taxon>
        <taxon>Malvaceae</taxon>
        <taxon>Malvoideae</taxon>
        <taxon>Gossypium</taxon>
    </lineage>
</organism>
<name>A0A9D3WEM8_9ROSI</name>
<keyword evidence="2" id="KW-1185">Reference proteome</keyword>
<comment type="caution">
    <text evidence="1">The sequence shown here is derived from an EMBL/GenBank/DDBJ whole genome shotgun (WGS) entry which is preliminary data.</text>
</comment>
<dbReference type="Proteomes" id="UP000828251">
    <property type="component" value="Unassembled WGS sequence"/>
</dbReference>
<proteinExistence type="predicted"/>
<gene>
    <name evidence="1" type="ORF">J1N35_005854</name>
</gene>
<sequence length="68" mass="7873">MQAFDSLMYTVTLDRKLILAFCICLETLKKRTRKEYKVKVITSLHLAGVELVSEEQLHVSSQCSYSEF</sequence>
<reference evidence="1 2" key="1">
    <citation type="journal article" date="2021" name="Plant Biotechnol. J.">
        <title>Multi-omics assisted identification of the key and species-specific regulatory components of drought-tolerant mechanisms in Gossypium stocksii.</title>
        <authorList>
            <person name="Yu D."/>
            <person name="Ke L."/>
            <person name="Zhang D."/>
            <person name="Wu Y."/>
            <person name="Sun Y."/>
            <person name="Mei J."/>
            <person name="Sun J."/>
            <person name="Sun Y."/>
        </authorList>
    </citation>
    <scope>NUCLEOTIDE SEQUENCE [LARGE SCALE GENOMIC DNA]</scope>
    <source>
        <strain evidence="2">cv. E1</strain>
        <tissue evidence="1">Leaf</tissue>
    </source>
</reference>
<evidence type="ECO:0000313" key="1">
    <source>
        <dbReference type="EMBL" id="KAH1122694.1"/>
    </source>
</evidence>